<dbReference type="OrthoDB" id="9803735at2"/>
<reference evidence="7 8" key="1">
    <citation type="submission" date="2018-10" db="EMBL/GenBank/DDBJ databases">
        <title>Phylogenomics of Brevibacillus.</title>
        <authorList>
            <person name="Dunlap C."/>
        </authorList>
    </citation>
    <scope>NUCLEOTIDE SEQUENCE [LARGE SCALE GENOMIC DNA]</scope>
    <source>
        <strain evidence="7 8">NRRL NRS 1219</strain>
    </source>
</reference>
<dbReference type="RefSeq" id="WP_026557992.1">
    <property type="nucleotide sequence ID" value="NZ_BJOD01000067.1"/>
</dbReference>
<organism evidence="7 8">
    <name type="scientific">Brevibacillus agri</name>
    <dbReference type="NCBI Taxonomy" id="51101"/>
    <lineage>
        <taxon>Bacteria</taxon>
        <taxon>Bacillati</taxon>
        <taxon>Bacillota</taxon>
        <taxon>Bacilli</taxon>
        <taxon>Bacillales</taxon>
        <taxon>Paenibacillaceae</taxon>
        <taxon>Brevibacillus</taxon>
    </lineage>
</organism>
<feature type="domain" description="HTH lysR-type" evidence="5">
    <location>
        <begin position="1"/>
        <end position="58"/>
    </location>
</feature>
<dbReference type="InterPro" id="IPR036390">
    <property type="entry name" value="WH_DNA-bd_sf"/>
</dbReference>
<dbReference type="InterPro" id="IPR005119">
    <property type="entry name" value="LysR_subst-bd"/>
</dbReference>
<protein>
    <submittedName>
        <fullName evidence="7">LysR family transcriptional regulator</fullName>
    </submittedName>
</protein>
<dbReference type="InterPro" id="IPR000847">
    <property type="entry name" value="LysR_HTH_N"/>
</dbReference>
<dbReference type="Pfam" id="PF00126">
    <property type="entry name" value="HTH_1"/>
    <property type="match status" value="1"/>
</dbReference>
<dbReference type="PANTHER" id="PTHR30126">
    <property type="entry name" value="HTH-TYPE TRANSCRIPTIONAL REGULATOR"/>
    <property type="match status" value="1"/>
</dbReference>
<evidence type="ECO:0000256" key="4">
    <source>
        <dbReference type="ARBA" id="ARBA00023163"/>
    </source>
</evidence>
<dbReference type="GeneID" id="82810006"/>
<dbReference type="SUPFAM" id="SSF46785">
    <property type="entry name" value="Winged helix' DNA-binding domain"/>
    <property type="match status" value="1"/>
</dbReference>
<proteinExistence type="inferred from homology"/>
<dbReference type="CDD" id="cd05466">
    <property type="entry name" value="PBP2_LTTR_substrate"/>
    <property type="match status" value="1"/>
</dbReference>
<comment type="similarity">
    <text evidence="1">Belongs to the LysR transcriptional regulatory family.</text>
</comment>
<evidence type="ECO:0000256" key="2">
    <source>
        <dbReference type="ARBA" id="ARBA00023015"/>
    </source>
</evidence>
<keyword evidence="9" id="KW-1185">Reference proteome</keyword>
<dbReference type="Proteomes" id="UP000317180">
    <property type="component" value="Unassembled WGS sequence"/>
</dbReference>
<keyword evidence="4" id="KW-0804">Transcription</keyword>
<dbReference type="AlphaFoldDB" id="A0A3M8AGY6"/>
<comment type="caution">
    <text evidence="7">The sequence shown here is derived from an EMBL/GenBank/DDBJ whole genome shotgun (WGS) entry which is preliminary data.</text>
</comment>
<dbReference type="Pfam" id="PF03466">
    <property type="entry name" value="LysR_substrate"/>
    <property type="match status" value="1"/>
</dbReference>
<dbReference type="PRINTS" id="PR00039">
    <property type="entry name" value="HTHLYSR"/>
</dbReference>
<evidence type="ECO:0000313" key="6">
    <source>
        <dbReference type="EMBL" id="GED28345.1"/>
    </source>
</evidence>
<dbReference type="Proteomes" id="UP000276178">
    <property type="component" value="Unassembled WGS sequence"/>
</dbReference>
<dbReference type="Gene3D" id="3.40.190.10">
    <property type="entry name" value="Periplasmic binding protein-like II"/>
    <property type="match status" value="2"/>
</dbReference>
<evidence type="ECO:0000256" key="1">
    <source>
        <dbReference type="ARBA" id="ARBA00009437"/>
    </source>
</evidence>
<dbReference type="PANTHER" id="PTHR30126:SF100">
    <property type="entry name" value="LYSR-FAMILY TRANSCRIPTIONAL REGULATOR"/>
    <property type="match status" value="1"/>
</dbReference>
<dbReference type="PROSITE" id="PS50931">
    <property type="entry name" value="HTH_LYSR"/>
    <property type="match status" value="1"/>
</dbReference>
<dbReference type="GO" id="GO:0000976">
    <property type="term" value="F:transcription cis-regulatory region binding"/>
    <property type="evidence" value="ECO:0007669"/>
    <property type="project" value="TreeGrafter"/>
</dbReference>
<evidence type="ECO:0000313" key="9">
    <source>
        <dbReference type="Proteomes" id="UP000317180"/>
    </source>
</evidence>
<accession>A0A3M8AGY6</accession>
<dbReference type="FunFam" id="1.10.10.10:FF:000001">
    <property type="entry name" value="LysR family transcriptional regulator"/>
    <property type="match status" value="1"/>
</dbReference>
<sequence length="297" mass="33906">MELVYLHTFREVARWGSFTRAAEELGYAQPTVTAQMQKLEQSYGVPLFERYGRKLRLTQAGEALLPYAREMIRLYGESKEVVNRQESGPLTIGTIDTLAAFFLPPYLQSFREHYPKVDLVLRTAGEEAILQQLHEGYLDLGIIFDRRCTDRELVAETIAQEELVIVMPPEHRLAGLPTLTARDLENESFILTEEGCTYRGMLIDVLNEQGIAHRIACQFSNPEAIKQCVRCGLGVALLPSMAVRREQAEGVLAAVPFQNDKPPFFIQLVYHQKKWLSPSMQFLVEKWTSKRAKREES</sequence>
<dbReference type="InterPro" id="IPR036388">
    <property type="entry name" value="WH-like_DNA-bd_sf"/>
</dbReference>
<evidence type="ECO:0000256" key="3">
    <source>
        <dbReference type="ARBA" id="ARBA00023125"/>
    </source>
</evidence>
<keyword evidence="3" id="KW-0238">DNA-binding</keyword>
<keyword evidence="2" id="KW-0805">Transcription regulation</keyword>
<gene>
    <name evidence="6" type="ORF">BAG01nite_44470</name>
    <name evidence="7" type="ORF">EB820_22610</name>
</gene>
<dbReference type="GO" id="GO:0003700">
    <property type="term" value="F:DNA-binding transcription factor activity"/>
    <property type="evidence" value="ECO:0007669"/>
    <property type="project" value="InterPro"/>
</dbReference>
<dbReference type="EMBL" id="RHHN01000078">
    <property type="protein sequence ID" value="RNB49765.1"/>
    <property type="molecule type" value="Genomic_DNA"/>
</dbReference>
<reference evidence="6 9" key="2">
    <citation type="submission" date="2019-06" db="EMBL/GenBank/DDBJ databases">
        <title>Whole genome shotgun sequence of Brevibacillus agri NBRC 15538.</title>
        <authorList>
            <person name="Hosoyama A."/>
            <person name="Uohara A."/>
            <person name="Ohji S."/>
            <person name="Ichikawa N."/>
        </authorList>
    </citation>
    <scope>NUCLEOTIDE SEQUENCE [LARGE SCALE GENOMIC DNA]</scope>
    <source>
        <strain evidence="6 9">NBRC 15538</strain>
    </source>
</reference>
<name>A0A3M8AGY6_9BACL</name>
<dbReference type="EMBL" id="BJOD01000067">
    <property type="protein sequence ID" value="GED28345.1"/>
    <property type="molecule type" value="Genomic_DNA"/>
</dbReference>
<dbReference type="SUPFAM" id="SSF53850">
    <property type="entry name" value="Periplasmic binding protein-like II"/>
    <property type="match status" value="1"/>
</dbReference>
<evidence type="ECO:0000313" key="7">
    <source>
        <dbReference type="EMBL" id="RNB49765.1"/>
    </source>
</evidence>
<evidence type="ECO:0000313" key="8">
    <source>
        <dbReference type="Proteomes" id="UP000276178"/>
    </source>
</evidence>
<evidence type="ECO:0000259" key="5">
    <source>
        <dbReference type="PROSITE" id="PS50931"/>
    </source>
</evidence>
<dbReference type="Gene3D" id="1.10.10.10">
    <property type="entry name" value="Winged helix-like DNA-binding domain superfamily/Winged helix DNA-binding domain"/>
    <property type="match status" value="1"/>
</dbReference>